<sequence length="95" mass="11135">MTACKWTPLKEEGIPKDVPKGHMVVYVGESCRRFVIEVAFLEHPLFQALLDQAREEFGFSSCDGKLCIPCDEAFFVRILRRVRSWRRRKVWCLCV</sequence>
<reference evidence="2 3" key="1">
    <citation type="submission" date="2023-10" db="EMBL/GenBank/DDBJ databases">
        <title>Chromosome-scale genome assembly provides insights into flower coloration mechanisms of Canna indica.</title>
        <authorList>
            <person name="Li C."/>
        </authorList>
    </citation>
    <scope>NUCLEOTIDE SEQUENCE [LARGE SCALE GENOMIC DNA]</scope>
    <source>
        <tissue evidence="2">Flower</tissue>
    </source>
</reference>
<dbReference type="PANTHER" id="PTHR31374:SF9">
    <property type="entry name" value="AUXIN-RESPONSIVE FAMILY PROTEIN"/>
    <property type="match status" value="1"/>
</dbReference>
<dbReference type="Proteomes" id="UP001327560">
    <property type="component" value="Chromosome 7"/>
</dbReference>
<evidence type="ECO:0000256" key="1">
    <source>
        <dbReference type="ARBA" id="ARBA00006974"/>
    </source>
</evidence>
<comment type="similarity">
    <text evidence="1">Belongs to the ARG7 family.</text>
</comment>
<dbReference type="AlphaFoldDB" id="A0AAQ3QIY8"/>
<protein>
    <submittedName>
        <fullName evidence="2">Auxin-responsive protein SAUR50</fullName>
    </submittedName>
</protein>
<evidence type="ECO:0000313" key="2">
    <source>
        <dbReference type="EMBL" id="WOL12944.1"/>
    </source>
</evidence>
<dbReference type="InterPro" id="IPR003676">
    <property type="entry name" value="SAUR_fam"/>
</dbReference>
<dbReference type="Pfam" id="PF02519">
    <property type="entry name" value="Auxin_inducible"/>
    <property type="match status" value="1"/>
</dbReference>
<dbReference type="EMBL" id="CP136896">
    <property type="protein sequence ID" value="WOL12944.1"/>
    <property type="molecule type" value="Genomic_DNA"/>
</dbReference>
<proteinExistence type="inferred from homology"/>
<keyword evidence="3" id="KW-1185">Reference proteome</keyword>
<gene>
    <name evidence="2" type="ORF">Cni_G21713</name>
</gene>
<name>A0AAQ3QIY8_9LILI</name>
<organism evidence="2 3">
    <name type="scientific">Canna indica</name>
    <name type="common">Indian-shot</name>
    <dbReference type="NCBI Taxonomy" id="4628"/>
    <lineage>
        <taxon>Eukaryota</taxon>
        <taxon>Viridiplantae</taxon>
        <taxon>Streptophyta</taxon>
        <taxon>Embryophyta</taxon>
        <taxon>Tracheophyta</taxon>
        <taxon>Spermatophyta</taxon>
        <taxon>Magnoliopsida</taxon>
        <taxon>Liliopsida</taxon>
        <taxon>Zingiberales</taxon>
        <taxon>Cannaceae</taxon>
        <taxon>Canna</taxon>
    </lineage>
</organism>
<accession>A0AAQ3QIY8</accession>
<dbReference type="GO" id="GO:0009733">
    <property type="term" value="P:response to auxin"/>
    <property type="evidence" value="ECO:0007669"/>
    <property type="project" value="InterPro"/>
</dbReference>
<dbReference type="PANTHER" id="PTHR31374">
    <property type="entry name" value="AUXIN-INDUCED PROTEIN-LIKE-RELATED"/>
    <property type="match status" value="1"/>
</dbReference>
<evidence type="ECO:0000313" key="3">
    <source>
        <dbReference type="Proteomes" id="UP001327560"/>
    </source>
</evidence>